<dbReference type="EMBL" id="KU167097">
    <property type="protein sequence ID" value="AMP43280.1"/>
    <property type="molecule type" value="Genomic_DNA"/>
</dbReference>
<keyword evidence="4 11" id="KW-0812">Transmembrane</keyword>
<geneLocation type="chloroplast" evidence="15"/>
<proteinExistence type="inferred from homology"/>
<evidence type="ECO:0000256" key="10">
    <source>
        <dbReference type="ARBA" id="ARBA00025198"/>
    </source>
</evidence>
<dbReference type="AlphaFoldDB" id="A0A142BXY8"/>
<dbReference type="PANTHER" id="PTHR34264:SF3">
    <property type="entry name" value="ATP SYNTHASE SUBUNIT B, CHLOROPLASTIC"/>
    <property type="match status" value="1"/>
</dbReference>
<dbReference type="Pfam" id="PF00430">
    <property type="entry name" value="ATP-synt_B"/>
    <property type="match status" value="1"/>
</dbReference>
<keyword evidence="3 11" id="KW-0138">CF(0)</keyword>
<keyword evidence="8 11" id="KW-0472">Membrane</keyword>
<dbReference type="GO" id="GO:0046933">
    <property type="term" value="F:proton-transporting ATP synthase activity, rotational mechanism"/>
    <property type="evidence" value="ECO:0007669"/>
    <property type="project" value="UniProtKB-UniRule"/>
</dbReference>
<evidence type="ECO:0000256" key="2">
    <source>
        <dbReference type="ARBA" id="ARBA00022448"/>
    </source>
</evidence>
<feature type="signal peptide" evidence="14">
    <location>
        <begin position="1"/>
        <end position="20"/>
    </location>
</feature>
<evidence type="ECO:0000256" key="7">
    <source>
        <dbReference type="ARBA" id="ARBA00023065"/>
    </source>
</evidence>
<protein>
    <recommendedName>
        <fullName evidence="11">ATP synthase subunit b, chloroplastic</fullName>
    </recommendedName>
    <alternativeName>
        <fullName evidence="11">ATP synthase F(0) sector subunit b</fullName>
    </alternativeName>
    <alternativeName>
        <fullName evidence="11">ATPase subunit I</fullName>
    </alternativeName>
</protein>
<keyword evidence="5 11" id="KW-0375">Hydrogen ion transport</keyword>
<reference evidence="15" key="1">
    <citation type="journal article" date="2016" name="PLoS ONE">
        <title>Distinctive Architecture of the Chloroplast Genome in the Chlorodendrophycean Green Algae Scherffelia dubia and Tetraselmis sp. CCMP 881.</title>
        <authorList>
            <person name="Turmel M."/>
            <person name="de Cambiaire J.C."/>
            <person name="Otis C."/>
            <person name="Lemieux C."/>
        </authorList>
    </citation>
    <scope>NUCLEOTIDE SEQUENCE</scope>
</reference>
<keyword evidence="6 11" id="KW-1133">Transmembrane helix</keyword>
<keyword evidence="11" id="KW-0793">Thylakoid</keyword>
<comment type="function">
    <text evidence="10 11">F(1)F(0) ATP synthase produces ATP from ADP in the presence of a proton or sodium gradient. F-type ATPases consist of two structural domains, F(1) containing the extramembraneous catalytic core and F(0) containing the membrane proton channel, linked together by a central stalk and a peripheral stalk. During catalysis, ATP synthesis in the catalytic domain of F(1) is coupled via a rotary mechanism of the central stalk subunits to proton translocation.</text>
</comment>
<evidence type="ECO:0000256" key="12">
    <source>
        <dbReference type="RuleBase" id="RU003848"/>
    </source>
</evidence>
<evidence type="ECO:0000256" key="4">
    <source>
        <dbReference type="ARBA" id="ARBA00022692"/>
    </source>
</evidence>
<gene>
    <name evidence="11 15" type="primary">atpF</name>
</gene>
<dbReference type="CDD" id="cd06503">
    <property type="entry name" value="ATP-synt_Fo_b"/>
    <property type="match status" value="1"/>
</dbReference>
<evidence type="ECO:0000313" key="15">
    <source>
        <dbReference type="EMBL" id="AMP43280.1"/>
    </source>
</evidence>
<comment type="subunit">
    <text evidence="11">F-type ATPases have 2 components, F(1) - the catalytic core - and F(0) - the membrane proton channel. F(1) has five subunits: alpha(3), beta(3), gamma(1), delta(1), epsilon(1). F(0) has four main subunits: a(1), b(1), b'(1) and c(10-14). The alpha and beta chains form an alternating ring which encloses part of the gamma chain. F(1) is attached to F(0) by a central stalk formed by the gamma and epsilon chains, while a peripheral stalk is formed by the delta, b and b' chains.</text>
</comment>
<comment type="function">
    <text evidence="11">Component of the F(0) channel, it forms part of the peripheral stalk, linking F(1) to F(0).</text>
</comment>
<keyword evidence="2 11" id="KW-0813">Transport</keyword>
<evidence type="ECO:0000256" key="6">
    <source>
        <dbReference type="ARBA" id="ARBA00022989"/>
    </source>
</evidence>
<evidence type="ECO:0000256" key="13">
    <source>
        <dbReference type="SAM" id="Coils"/>
    </source>
</evidence>
<keyword evidence="9 11" id="KW-0066">ATP synthesis</keyword>
<comment type="similarity">
    <text evidence="11 12">Belongs to the ATPase B chain family.</text>
</comment>
<evidence type="ECO:0000256" key="9">
    <source>
        <dbReference type="ARBA" id="ARBA00023310"/>
    </source>
</evidence>
<name>A0A142BXY8_9CHLO</name>
<keyword evidence="15" id="KW-0150">Chloroplast</keyword>
<sequence>MKFSMTILTLFSLFPLGNEGFGFNGNILETNIINLSVVIGVVVSLGGDALKALLETRKQTILQNFEEAKSRSEEARARLALASEEVEKAKQKAAEIRSQAVGLLAKEKEMYAQQFESETKRLDTLKQETLLFQEQKAKFEISSQIIALAVNQVEEKIKTRLTARLHDSVNNFNIVLLRNMAA</sequence>
<dbReference type="GO" id="GO:0009535">
    <property type="term" value="C:chloroplast thylakoid membrane"/>
    <property type="evidence" value="ECO:0007669"/>
    <property type="project" value="UniProtKB-SubCell"/>
</dbReference>
<accession>A0A142BXY8</accession>
<feature type="coiled-coil region" evidence="13">
    <location>
        <begin position="58"/>
        <end position="128"/>
    </location>
</feature>
<evidence type="ECO:0000256" key="5">
    <source>
        <dbReference type="ARBA" id="ARBA00022781"/>
    </source>
</evidence>
<evidence type="ECO:0000256" key="11">
    <source>
        <dbReference type="HAMAP-Rule" id="MF_01398"/>
    </source>
</evidence>
<comment type="miscellaneous">
    <text evidence="11">In plastids the F-type ATPase is also known as CF(1)CF(0).</text>
</comment>
<evidence type="ECO:0000256" key="1">
    <source>
        <dbReference type="ARBA" id="ARBA00004167"/>
    </source>
</evidence>
<evidence type="ECO:0000256" key="8">
    <source>
        <dbReference type="ARBA" id="ARBA00023136"/>
    </source>
</evidence>
<keyword evidence="14" id="KW-0732">Signal</keyword>
<feature type="chain" id="PRO_5007493129" description="ATP synthase subunit b, chloroplastic" evidence="14">
    <location>
        <begin position="21"/>
        <end position="182"/>
    </location>
</feature>
<dbReference type="PANTHER" id="PTHR34264">
    <property type="entry name" value="ATP SYNTHASE SUBUNIT B, CHLOROPLASTIC"/>
    <property type="match status" value="1"/>
</dbReference>
<dbReference type="InterPro" id="IPR002146">
    <property type="entry name" value="ATP_synth_b/b'su_bac/chlpt"/>
</dbReference>
<keyword evidence="7 11" id="KW-0406">Ion transport</keyword>
<comment type="subcellular location">
    <subcellularLocation>
        <location evidence="1">Membrane</location>
        <topology evidence="1">Single-pass membrane protein</topology>
    </subcellularLocation>
    <subcellularLocation>
        <location evidence="11">Plastid</location>
        <location evidence="11">Chloroplast thylakoid membrane</location>
        <topology evidence="11">Single-pass membrane protein</topology>
    </subcellularLocation>
</comment>
<evidence type="ECO:0000256" key="3">
    <source>
        <dbReference type="ARBA" id="ARBA00022547"/>
    </source>
</evidence>
<keyword evidence="13" id="KW-0175">Coiled coil</keyword>
<dbReference type="GO" id="GO:0045259">
    <property type="term" value="C:proton-transporting ATP synthase complex"/>
    <property type="evidence" value="ECO:0007669"/>
    <property type="project" value="UniProtKB-KW"/>
</dbReference>
<dbReference type="HAMAP" id="MF_01398">
    <property type="entry name" value="ATP_synth_b_bprime"/>
    <property type="match status" value="1"/>
</dbReference>
<keyword evidence="15" id="KW-0934">Plastid</keyword>
<evidence type="ECO:0000256" key="14">
    <source>
        <dbReference type="SAM" id="SignalP"/>
    </source>
</evidence>
<organism evidence="15">
    <name type="scientific">Tetraselmis sp. CCMP 881</name>
    <dbReference type="NCBI Taxonomy" id="1812852"/>
    <lineage>
        <taxon>Eukaryota</taxon>
        <taxon>Viridiplantae</taxon>
        <taxon>Chlorophyta</taxon>
        <taxon>core chlorophytes</taxon>
        <taxon>Chlorodendrophyceae</taxon>
        <taxon>Chlorodendrales</taxon>
        <taxon>Chlorodendraceae</taxon>
        <taxon>Tetraselmis</taxon>
    </lineage>
</organism>